<reference evidence="2" key="1">
    <citation type="journal article" date="2021" name="Genome Biol. Evol.">
        <title>The assembled and annotated genome of the fairy-ring fungus Marasmius oreades.</title>
        <authorList>
            <person name="Hiltunen M."/>
            <person name="Ament-Velasquez S.L."/>
            <person name="Johannesson H."/>
        </authorList>
    </citation>
    <scope>NUCLEOTIDE SEQUENCE</scope>
    <source>
        <strain evidence="2">03SP1</strain>
    </source>
</reference>
<feature type="region of interest" description="Disordered" evidence="1">
    <location>
        <begin position="32"/>
        <end position="58"/>
    </location>
</feature>
<dbReference type="KEGG" id="more:E1B28_010731"/>
<feature type="region of interest" description="Disordered" evidence="1">
    <location>
        <begin position="296"/>
        <end position="355"/>
    </location>
</feature>
<accession>A0A9P7RTD5</accession>
<dbReference type="Proteomes" id="UP001049176">
    <property type="component" value="Chromosome 7"/>
</dbReference>
<evidence type="ECO:0000256" key="1">
    <source>
        <dbReference type="SAM" id="MobiDB-lite"/>
    </source>
</evidence>
<organism evidence="2 3">
    <name type="scientific">Marasmius oreades</name>
    <name type="common">fairy-ring Marasmius</name>
    <dbReference type="NCBI Taxonomy" id="181124"/>
    <lineage>
        <taxon>Eukaryota</taxon>
        <taxon>Fungi</taxon>
        <taxon>Dikarya</taxon>
        <taxon>Basidiomycota</taxon>
        <taxon>Agaricomycotina</taxon>
        <taxon>Agaricomycetes</taxon>
        <taxon>Agaricomycetidae</taxon>
        <taxon>Agaricales</taxon>
        <taxon>Marasmiineae</taxon>
        <taxon>Marasmiaceae</taxon>
        <taxon>Marasmius</taxon>
    </lineage>
</organism>
<sequence length="355" mass="40704">MQGETKRNPQSSSLEDKISFLETIIGGLKEEVEGKSKKVTSESNAKRPTKVTRAKSEETIESAEPTAIDLVFKHDEKGIRRIFKEAVRRYPLYEGGRPERCNTLPVPMFNMHICNRTGWERMLYSRISHMYHQVPSWKRSNRRLLYVPGCTVFVDDQRAVAWLPATQHNTQQNFSLKSLFETFYDETIELFYDNGLSSGGSVFYAGTYRCHSLNDLVHPLGFLQAGIESRYKDTPWTLTYAVINSQERAFSQRLATSNLARLIAIGDITFDFVALQCVGFDMSLYHALTRHQDSRLGSGHVQEAQEEPASQGSSTRKRRREEVTSDEDDPDREQSFERKVCDRKGKGSTSKRRHQ</sequence>
<dbReference type="RefSeq" id="XP_043005490.1">
    <property type="nucleotide sequence ID" value="XM_043155708.1"/>
</dbReference>
<dbReference type="OrthoDB" id="3060478at2759"/>
<feature type="compositionally biased region" description="Basic and acidic residues" evidence="1">
    <location>
        <begin position="332"/>
        <end position="345"/>
    </location>
</feature>
<keyword evidence="3" id="KW-1185">Reference proteome</keyword>
<evidence type="ECO:0000313" key="3">
    <source>
        <dbReference type="Proteomes" id="UP001049176"/>
    </source>
</evidence>
<proteinExistence type="predicted"/>
<gene>
    <name evidence="2" type="ORF">E1B28_010731</name>
</gene>
<dbReference type="GeneID" id="66079806"/>
<dbReference type="EMBL" id="CM032187">
    <property type="protein sequence ID" value="KAG7089020.1"/>
    <property type="molecule type" value="Genomic_DNA"/>
</dbReference>
<evidence type="ECO:0000313" key="2">
    <source>
        <dbReference type="EMBL" id="KAG7089020.1"/>
    </source>
</evidence>
<protein>
    <submittedName>
        <fullName evidence="2">Uncharacterized protein</fullName>
    </submittedName>
</protein>
<dbReference type="AlphaFoldDB" id="A0A9P7RTD5"/>
<name>A0A9P7RTD5_9AGAR</name>
<comment type="caution">
    <text evidence="2">The sequence shown here is derived from an EMBL/GenBank/DDBJ whole genome shotgun (WGS) entry which is preliminary data.</text>
</comment>